<evidence type="ECO:0000313" key="2">
    <source>
        <dbReference type="Proteomes" id="UP000821865"/>
    </source>
</evidence>
<evidence type="ECO:0000313" key="1">
    <source>
        <dbReference type="EMBL" id="KAH7941668.1"/>
    </source>
</evidence>
<dbReference type="Proteomes" id="UP000821865">
    <property type="component" value="Chromosome 7"/>
</dbReference>
<keyword evidence="2" id="KW-1185">Reference proteome</keyword>
<reference evidence="1" key="1">
    <citation type="submission" date="2020-05" db="EMBL/GenBank/DDBJ databases">
        <title>Large-scale comparative analyses of tick genomes elucidate their genetic diversity and vector capacities.</title>
        <authorList>
            <person name="Jia N."/>
            <person name="Wang J."/>
            <person name="Shi W."/>
            <person name="Du L."/>
            <person name="Sun Y."/>
            <person name="Zhan W."/>
            <person name="Jiang J."/>
            <person name="Wang Q."/>
            <person name="Zhang B."/>
            <person name="Ji P."/>
            <person name="Sakyi L.B."/>
            <person name="Cui X."/>
            <person name="Yuan T."/>
            <person name="Jiang B."/>
            <person name="Yang W."/>
            <person name="Lam T.T.-Y."/>
            <person name="Chang Q."/>
            <person name="Ding S."/>
            <person name="Wang X."/>
            <person name="Zhu J."/>
            <person name="Ruan X."/>
            <person name="Zhao L."/>
            <person name="Wei J."/>
            <person name="Que T."/>
            <person name="Du C."/>
            <person name="Cheng J."/>
            <person name="Dai P."/>
            <person name="Han X."/>
            <person name="Huang E."/>
            <person name="Gao Y."/>
            <person name="Liu J."/>
            <person name="Shao H."/>
            <person name="Ye R."/>
            <person name="Li L."/>
            <person name="Wei W."/>
            <person name="Wang X."/>
            <person name="Wang C."/>
            <person name="Yang T."/>
            <person name="Huo Q."/>
            <person name="Li W."/>
            <person name="Guo W."/>
            <person name="Chen H."/>
            <person name="Zhou L."/>
            <person name="Ni X."/>
            <person name="Tian J."/>
            <person name="Zhou Y."/>
            <person name="Sheng Y."/>
            <person name="Liu T."/>
            <person name="Pan Y."/>
            <person name="Xia L."/>
            <person name="Li J."/>
            <person name="Zhao F."/>
            <person name="Cao W."/>
        </authorList>
    </citation>
    <scope>NUCLEOTIDE SEQUENCE</scope>
    <source>
        <strain evidence="1">Dsil-2018</strain>
    </source>
</reference>
<protein>
    <submittedName>
        <fullName evidence="1">Uncharacterized protein</fullName>
    </submittedName>
</protein>
<dbReference type="EMBL" id="CM023476">
    <property type="protein sequence ID" value="KAH7941668.1"/>
    <property type="molecule type" value="Genomic_DNA"/>
</dbReference>
<sequence>MSEQTAVFCAELLLDAIKQYPVLYDKSLPRYKEVEYKKELWMKIAADLGVTATTCQTKFKNLKDTFTKLKTKIKDKSKSGAGAKDIPSVKWKHFEAMLPIMEKVYEEPMAECHSEEPATSKDNVEDEFLWNDIFEDDAVDLEKCGSSSSERSGRRAATTDSSEM</sequence>
<comment type="caution">
    <text evidence="1">The sequence shown here is derived from an EMBL/GenBank/DDBJ whole genome shotgun (WGS) entry which is preliminary data.</text>
</comment>
<organism evidence="1 2">
    <name type="scientific">Dermacentor silvarum</name>
    <name type="common">Tick</name>
    <dbReference type="NCBI Taxonomy" id="543639"/>
    <lineage>
        <taxon>Eukaryota</taxon>
        <taxon>Metazoa</taxon>
        <taxon>Ecdysozoa</taxon>
        <taxon>Arthropoda</taxon>
        <taxon>Chelicerata</taxon>
        <taxon>Arachnida</taxon>
        <taxon>Acari</taxon>
        <taxon>Parasitiformes</taxon>
        <taxon>Ixodida</taxon>
        <taxon>Ixodoidea</taxon>
        <taxon>Ixodidae</taxon>
        <taxon>Rhipicephalinae</taxon>
        <taxon>Dermacentor</taxon>
    </lineage>
</organism>
<accession>A0ACB8CFW5</accession>
<gene>
    <name evidence="1" type="ORF">HPB49_015920</name>
</gene>
<name>A0ACB8CFW5_DERSI</name>
<proteinExistence type="predicted"/>